<name>A0ABT3PNP4_9BACT</name>
<keyword evidence="2" id="KW-1133">Transmembrane helix</keyword>
<keyword evidence="2" id="KW-0812">Transmembrane</keyword>
<dbReference type="EMBL" id="JAGGJA010000007">
    <property type="protein sequence ID" value="MCW9707469.1"/>
    <property type="molecule type" value="Genomic_DNA"/>
</dbReference>
<feature type="region of interest" description="Disordered" evidence="1">
    <location>
        <begin position="47"/>
        <end position="89"/>
    </location>
</feature>
<feature type="compositionally biased region" description="Low complexity" evidence="1">
    <location>
        <begin position="47"/>
        <end position="57"/>
    </location>
</feature>
<organism evidence="3 4">
    <name type="scientific">Fodinibius salsisoli</name>
    <dbReference type="NCBI Taxonomy" id="2820877"/>
    <lineage>
        <taxon>Bacteria</taxon>
        <taxon>Pseudomonadati</taxon>
        <taxon>Balneolota</taxon>
        <taxon>Balneolia</taxon>
        <taxon>Balneolales</taxon>
        <taxon>Balneolaceae</taxon>
        <taxon>Fodinibius</taxon>
    </lineage>
</organism>
<keyword evidence="2" id="KW-0472">Membrane</keyword>
<evidence type="ECO:0008006" key="5">
    <source>
        <dbReference type="Google" id="ProtNLM"/>
    </source>
</evidence>
<feature type="compositionally biased region" description="Acidic residues" evidence="1">
    <location>
        <begin position="67"/>
        <end position="76"/>
    </location>
</feature>
<protein>
    <recommendedName>
        <fullName evidence="5">DUF4834 domain-containing protein</fullName>
    </recommendedName>
</protein>
<feature type="transmembrane region" description="Helical" evidence="2">
    <location>
        <begin position="6"/>
        <end position="23"/>
    </location>
</feature>
<evidence type="ECO:0000256" key="2">
    <source>
        <dbReference type="SAM" id="Phobius"/>
    </source>
</evidence>
<evidence type="ECO:0000256" key="1">
    <source>
        <dbReference type="SAM" id="MobiDB-lite"/>
    </source>
</evidence>
<reference evidence="3 4" key="1">
    <citation type="submission" date="2021-03" db="EMBL/GenBank/DDBJ databases">
        <title>Aliifodinibius sp. nov., a new bacterium isolated from saline soil.</title>
        <authorList>
            <person name="Galisteo C."/>
            <person name="De La Haba R."/>
            <person name="Sanchez-Porro C."/>
            <person name="Ventosa A."/>
        </authorList>
    </citation>
    <scope>NUCLEOTIDE SEQUENCE [LARGE SCALE GENOMIC DNA]</scope>
    <source>
        <strain evidence="3 4">1BSP15-2V2</strain>
    </source>
</reference>
<feature type="compositionally biased region" description="Basic and acidic residues" evidence="1">
    <location>
        <begin position="77"/>
        <end position="89"/>
    </location>
</feature>
<dbReference type="Proteomes" id="UP001207918">
    <property type="component" value="Unassembled WGS sequence"/>
</dbReference>
<accession>A0ABT3PNP4</accession>
<comment type="caution">
    <text evidence="3">The sequence shown here is derived from an EMBL/GenBank/DDBJ whole genome shotgun (WGS) entry which is preliminary data.</text>
</comment>
<sequence>MIRTLLVIVLVYFLIKIIGRLFLSSGSKNSRKSKARVFYDTFRQFQQNQQQHQNQRSNQKRGGDRFEEVEEAEFEDVTEKDNSTAKSSD</sequence>
<proteinExistence type="predicted"/>
<evidence type="ECO:0000313" key="4">
    <source>
        <dbReference type="Proteomes" id="UP001207918"/>
    </source>
</evidence>
<dbReference type="RefSeq" id="WP_265766256.1">
    <property type="nucleotide sequence ID" value="NZ_JAGGJA010000007.1"/>
</dbReference>
<evidence type="ECO:0000313" key="3">
    <source>
        <dbReference type="EMBL" id="MCW9707469.1"/>
    </source>
</evidence>
<gene>
    <name evidence="3" type="ORF">J6I44_11435</name>
</gene>
<keyword evidence="4" id="KW-1185">Reference proteome</keyword>